<dbReference type="SUPFAM" id="SSF69754">
    <property type="entry name" value="Ribosome binding protein Y (YfiA homologue)"/>
    <property type="match status" value="1"/>
</dbReference>
<dbReference type="Pfam" id="PF02482">
    <property type="entry name" value="Ribosomal_S30AE"/>
    <property type="match status" value="1"/>
</dbReference>
<dbReference type="InterPro" id="IPR036567">
    <property type="entry name" value="RHF-like"/>
</dbReference>
<name>A0A918AV20_9PSEU</name>
<dbReference type="InterPro" id="IPR003489">
    <property type="entry name" value="RHF/RaiA"/>
</dbReference>
<sequence>MEAGDYARTKVEAVAKYAPADVHYARVRLATDGPRLVTVHASLDVNGKPVNAEAAAETYQEAVDLLHDRLQHRLVSMGR</sequence>
<accession>A0A918AV20</accession>
<dbReference type="AlphaFoldDB" id="A0A918AV20"/>
<dbReference type="EMBL" id="BMRG01000019">
    <property type="protein sequence ID" value="GGP79242.1"/>
    <property type="molecule type" value="Genomic_DNA"/>
</dbReference>
<keyword evidence="2" id="KW-1185">Reference proteome</keyword>
<reference evidence="1" key="1">
    <citation type="journal article" date="2014" name="Int. J. Syst. Evol. Microbiol.">
        <title>Complete genome sequence of Corynebacterium casei LMG S-19264T (=DSM 44701T), isolated from a smear-ripened cheese.</title>
        <authorList>
            <consortium name="US DOE Joint Genome Institute (JGI-PGF)"/>
            <person name="Walter F."/>
            <person name="Albersmeier A."/>
            <person name="Kalinowski J."/>
            <person name="Ruckert C."/>
        </authorList>
    </citation>
    <scope>NUCLEOTIDE SEQUENCE</scope>
    <source>
        <strain evidence="1">JCM 3313</strain>
    </source>
</reference>
<comment type="caution">
    <text evidence="1">The sequence shown here is derived from an EMBL/GenBank/DDBJ whole genome shotgun (WGS) entry which is preliminary data.</text>
</comment>
<proteinExistence type="predicted"/>
<gene>
    <name evidence="1" type="ORF">GCM10010185_61340</name>
</gene>
<evidence type="ECO:0008006" key="3">
    <source>
        <dbReference type="Google" id="ProtNLM"/>
    </source>
</evidence>
<dbReference type="Proteomes" id="UP000639606">
    <property type="component" value="Unassembled WGS sequence"/>
</dbReference>
<evidence type="ECO:0000313" key="1">
    <source>
        <dbReference type="EMBL" id="GGP79242.1"/>
    </source>
</evidence>
<dbReference type="RefSeq" id="WP_189226818.1">
    <property type="nucleotide sequence ID" value="NZ_BMRG01000019.1"/>
</dbReference>
<protein>
    <recommendedName>
        <fullName evidence="3">Sigma 54 modulation/S30EA-like ribosomal protein</fullName>
    </recommendedName>
</protein>
<organism evidence="1 2">
    <name type="scientific">Saccharothrix coeruleofusca</name>
    <dbReference type="NCBI Taxonomy" id="33919"/>
    <lineage>
        <taxon>Bacteria</taxon>
        <taxon>Bacillati</taxon>
        <taxon>Actinomycetota</taxon>
        <taxon>Actinomycetes</taxon>
        <taxon>Pseudonocardiales</taxon>
        <taxon>Pseudonocardiaceae</taxon>
        <taxon>Saccharothrix</taxon>
    </lineage>
</organism>
<dbReference type="Gene3D" id="3.30.160.100">
    <property type="entry name" value="Ribosome hibernation promotion factor-like"/>
    <property type="match status" value="1"/>
</dbReference>
<reference evidence="1" key="2">
    <citation type="submission" date="2020-09" db="EMBL/GenBank/DDBJ databases">
        <authorList>
            <person name="Sun Q."/>
            <person name="Ohkuma M."/>
        </authorList>
    </citation>
    <scope>NUCLEOTIDE SEQUENCE</scope>
    <source>
        <strain evidence="1">JCM 3313</strain>
    </source>
</reference>
<evidence type="ECO:0000313" key="2">
    <source>
        <dbReference type="Proteomes" id="UP000639606"/>
    </source>
</evidence>